<dbReference type="InterPro" id="IPR004540">
    <property type="entry name" value="Transl_elong_EFG/EF2"/>
</dbReference>
<dbReference type="SUPFAM" id="SSF50447">
    <property type="entry name" value="Translation proteins"/>
    <property type="match status" value="1"/>
</dbReference>
<feature type="domain" description="Tr-type G" evidence="8">
    <location>
        <begin position="9"/>
        <end position="283"/>
    </location>
</feature>
<dbReference type="PRINTS" id="PR00315">
    <property type="entry name" value="ELONGATNFCT"/>
</dbReference>
<dbReference type="InterPro" id="IPR000795">
    <property type="entry name" value="T_Tr_GTP-bd_dom"/>
</dbReference>
<evidence type="ECO:0000256" key="5">
    <source>
        <dbReference type="ARBA" id="ARBA00023134"/>
    </source>
</evidence>
<dbReference type="SUPFAM" id="SSF52540">
    <property type="entry name" value="P-loop containing nucleoside triphosphate hydrolases"/>
    <property type="match status" value="1"/>
</dbReference>
<keyword evidence="3 9" id="KW-0251">Elongation factor</keyword>
<dbReference type="InterPro" id="IPR005225">
    <property type="entry name" value="Small_GTP-bd"/>
</dbReference>
<evidence type="ECO:0000256" key="3">
    <source>
        <dbReference type="ARBA" id="ARBA00022768"/>
    </source>
</evidence>
<dbReference type="CDD" id="cd01680">
    <property type="entry name" value="EFG_like_IV"/>
    <property type="match status" value="1"/>
</dbReference>
<dbReference type="SMART" id="SM00838">
    <property type="entry name" value="EFG_C"/>
    <property type="match status" value="1"/>
</dbReference>
<dbReference type="Pfam" id="PF03144">
    <property type="entry name" value="GTP_EFTU_D2"/>
    <property type="match status" value="1"/>
</dbReference>
<evidence type="ECO:0000256" key="7">
    <source>
        <dbReference type="NCBIfam" id="TIGR00484"/>
    </source>
</evidence>
<dbReference type="NCBIfam" id="TIGR00484">
    <property type="entry name" value="EF-G"/>
    <property type="match status" value="1"/>
</dbReference>
<dbReference type="Pfam" id="PF03764">
    <property type="entry name" value="EFG_IV"/>
    <property type="match status" value="1"/>
</dbReference>
<comment type="function">
    <text evidence="6">Catalyzes the GTP-dependent ribosomal translocation step during translation elongation. During this step, the ribosome changes from the pre-translocational (PRE) to the post-translocational (POST) state as the newly formed A-site-bound peptidyl-tRNA and P-site-bound deacylated tRNA move to the P and E sites, respectively. Catalyzes the coordinated movement of the two tRNA molecules, the mRNA and conformational changes in the ribosome.</text>
</comment>
<evidence type="ECO:0000259" key="8">
    <source>
        <dbReference type="PROSITE" id="PS51722"/>
    </source>
</evidence>
<dbReference type="Gene3D" id="3.40.50.300">
    <property type="entry name" value="P-loop containing nucleotide triphosphate hydrolases"/>
    <property type="match status" value="1"/>
</dbReference>
<proteinExistence type="inferred from homology"/>
<dbReference type="Gene3D" id="2.40.30.10">
    <property type="entry name" value="Translation factors"/>
    <property type="match status" value="1"/>
</dbReference>
<dbReference type="PROSITE" id="PS51722">
    <property type="entry name" value="G_TR_2"/>
    <property type="match status" value="1"/>
</dbReference>
<dbReference type="PROSITE" id="PS00301">
    <property type="entry name" value="G_TR_1"/>
    <property type="match status" value="1"/>
</dbReference>
<organism evidence="9 10">
    <name type="scientific">Desulfovibrio legallii</name>
    <dbReference type="NCBI Taxonomy" id="571438"/>
    <lineage>
        <taxon>Bacteria</taxon>
        <taxon>Pseudomonadati</taxon>
        <taxon>Thermodesulfobacteriota</taxon>
        <taxon>Desulfovibrionia</taxon>
        <taxon>Desulfovibrionales</taxon>
        <taxon>Desulfovibrionaceae</taxon>
        <taxon>Desulfovibrio</taxon>
    </lineage>
</organism>
<name>A0A1G7JP13_9BACT</name>
<dbReference type="Pfam" id="PF00679">
    <property type="entry name" value="EFG_C"/>
    <property type="match status" value="1"/>
</dbReference>
<dbReference type="SUPFAM" id="SSF54211">
    <property type="entry name" value="Ribosomal protein S5 domain 2-like"/>
    <property type="match status" value="1"/>
</dbReference>
<dbReference type="GO" id="GO:0003746">
    <property type="term" value="F:translation elongation factor activity"/>
    <property type="evidence" value="ECO:0007669"/>
    <property type="project" value="UniProtKB-UniRule"/>
</dbReference>
<accession>A0A1G7JP13</accession>
<gene>
    <name evidence="9" type="ORF">SAMN05192586_10385</name>
</gene>
<dbReference type="Gene3D" id="3.30.70.240">
    <property type="match status" value="1"/>
</dbReference>
<dbReference type="Pfam" id="PF14492">
    <property type="entry name" value="EFG_III"/>
    <property type="match status" value="1"/>
</dbReference>
<keyword evidence="10" id="KW-1185">Reference proteome</keyword>
<comment type="similarity">
    <text evidence="1">Belongs to the TRAFAC class translation factor GTPase superfamily. Classic translation factor GTPase family. EF-G/EF-2 subfamily.</text>
</comment>
<dbReference type="InterPro" id="IPR009022">
    <property type="entry name" value="EFG_III"/>
</dbReference>
<dbReference type="FunFam" id="3.30.70.870:FF:000002">
    <property type="entry name" value="Translation elongation factor 2"/>
    <property type="match status" value="1"/>
</dbReference>
<dbReference type="InterPro" id="IPR031157">
    <property type="entry name" value="G_TR_CS"/>
</dbReference>
<dbReference type="CDD" id="cd16262">
    <property type="entry name" value="EFG_III"/>
    <property type="match status" value="1"/>
</dbReference>
<dbReference type="InterPro" id="IPR000640">
    <property type="entry name" value="EFG_V-like"/>
</dbReference>
<dbReference type="PANTHER" id="PTHR43261:SF1">
    <property type="entry name" value="RIBOSOME-RELEASING FACTOR 2, MITOCHONDRIAL"/>
    <property type="match status" value="1"/>
</dbReference>
<dbReference type="InterPro" id="IPR009000">
    <property type="entry name" value="Transl_B-barrel_sf"/>
</dbReference>
<keyword evidence="5" id="KW-0342">GTP-binding</keyword>
<evidence type="ECO:0000256" key="2">
    <source>
        <dbReference type="ARBA" id="ARBA00022741"/>
    </source>
</evidence>
<keyword evidence="2" id="KW-0547">Nucleotide-binding</keyword>
<dbReference type="CDD" id="cd03713">
    <property type="entry name" value="EFG_mtEFG_C"/>
    <property type="match status" value="1"/>
</dbReference>
<evidence type="ECO:0000313" key="9">
    <source>
        <dbReference type="EMBL" id="SDF26534.1"/>
    </source>
</evidence>
<reference evidence="10" key="1">
    <citation type="submission" date="2016-10" db="EMBL/GenBank/DDBJ databases">
        <authorList>
            <person name="Varghese N."/>
            <person name="Submissions S."/>
        </authorList>
    </citation>
    <scope>NUCLEOTIDE SEQUENCE [LARGE SCALE GENOMIC DNA]</scope>
    <source>
        <strain evidence="10">KHC7</strain>
    </source>
</reference>
<dbReference type="InterPro" id="IPR014721">
    <property type="entry name" value="Ribsml_uS5_D2-typ_fold_subgr"/>
</dbReference>
<dbReference type="FunFam" id="3.40.50.300:FF:000029">
    <property type="entry name" value="Elongation factor G"/>
    <property type="match status" value="1"/>
</dbReference>
<protein>
    <recommendedName>
        <fullName evidence="7">Elongation factor G</fullName>
    </recommendedName>
</protein>
<dbReference type="RefSeq" id="WP_257243112.1">
    <property type="nucleotide sequence ID" value="NZ_FNBX01000003.1"/>
</dbReference>
<evidence type="ECO:0000256" key="1">
    <source>
        <dbReference type="ARBA" id="ARBA00005870"/>
    </source>
</evidence>
<sequence>MSSPSASMAQIRNIGIIAHIDAGKTTLSERMLFYSSKIHRMGEVHDGAATMDYMPEEQERGITIMSACTTCHWRAATINLVDTPGHVDFTIEVERALRVLDGAVGVFCAVGGVEPQSETVWRQSEAFGVPKIAFVNKMDRPGADFDAVLAAMHARLGANAAAIAAPLGQGEDFRAVLDLVRQETLTFDPQDQGRTVRRSPFTPEEAALAAPRREALLEKLAEADETFLTPYLEGSYSQADILAALRRATLARTLTPVLCGSALRNMGVQPVLDAVCDFLPSPLDVPAPVGRDAEGREVSVPADPDAPAVALVFKVLLENGRKLAFIRLYAGRIKEGESLRNTAQGKEDRLGRIYRPHADRREQISEAAAGEIVAVVGLRSAHTGETYTGHGRRISLESIESYAPVLTRALEPRNAEEGKILDEALARYSEEDPTLRVQTDEESGARMVSGMGELHLDVLLERMRREYGISPRAGNPQVVLRESVRAQADADVTFDRELGKERHQGRVALHVAPRPRGQGNSVTVGDFLPAKAEEARKILPQALLDAALEGVRDALQSGELTGCPVTDVAVTLTNVVRQEGLTTAPGCHMAAAQGLREALAAASPVALEPFMQVEIAAPEDFLGAAISLFTGCGGKVENVEDHGSRKLLRGTAPLRRLFGFSTALRSATQGRAGLVLSFARFDLP</sequence>
<dbReference type="InterPro" id="IPR041095">
    <property type="entry name" value="EFG_II"/>
</dbReference>
<dbReference type="GO" id="GO:0003924">
    <property type="term" value="F:GTPase activity"/>
    <property type="evidence" value="ECO:0007669"/>
    <property type="project" value="InterPro"/>
</dbReference>
<dbReference type="InterPro" id="IPR004161">
    <property type="entry name" value="EFTu-like_2"/>
</dbReference>
<dbReference type="GO" id="GO:0005525">
    <property type="term" value="F:GTP binding"/>
    <property type="evidence" value="ECO:0007669"/>
    <property type="project" value="UniProtKB-UniRule"/>
</dbReference>
<dbReference type="NCBIfam" id="TIGR00231">
    <property type="entry name" value="small_GTP"/>
    <property type="match status" value="1"/>
</dbReference>
<dbReference type="PANTHER" id="PTHR43261">
    <property type="entry name" value="TRANSLATION ELONGATION FACTOR G-RELATED"/>
    <property type="match status" value="1"/>
</dbReference>
<dbReference type="InterPro" id="IPR005517">
    <property type="entry name" value="Transl_elong_EFG/EF2_IV"/>
</dbReference>
<dbReference type="EMBL" id="FNBX01000003">
    <property type="protein sequence ID" value="SDF26534.1"/>
    <property type="molecule type" value="Genomic_DNA"/>
</dbReference>
<dbReference type="SMART" id="SM00889">
    <property type="entry name" value="EFG_IV"/>
    <property type="match status" value="1"/>
</dbReference>
<dbReference type="Gene3D" id="3.30.230.10">
    <property type="match status" value="1"/>
</dbReference>
<dbReference type="SUPFAM" id="SSF54980">
    <property type="entry name" value="EF-G C-terminal domain-like"/>
    <property type="match status" value="2"/>
</dbReference>
<dbReference type="InterPro" id="IPR027417">
    <property type="entry name" value="P-loop_NTPase"/>
</dbReference>
<evidence type="ECO:0000256" key="6">
    <source>
        <dbReference type="ARBA" id="ARBA00024731"/>
    </source>
</evidence>
<dbReference type="STRING" id="571438.SAMN05192586_10385"/>
<keyword evidence="4" id="KW-0648">Protein biosynthesis</keyword>
<dbReference type="AlphaFoldDB" id="A0A1G7JP13"/>
<dbReference type="GO" id="GO:0032790">
    <property type="term" value="P:ribosome disassembly"/>
    <property type="evidence" value="ECO:0007669"/>
    <property type="project" value="TreeGrafter"/>
</dbReference>
<dbReference type="InterPro" id="IPR035647">
    <property type="entry name" value="EFG_III/V"/>
</dbReference>
<dbReference type="Gene3D" id="3.30.70.870">
    <property type="entry name" value="Elongation Factor G (Translational Gtpase), domain 3"/>
    <property type="match status" value="1"/>
</dbReference>
<dbReference type="Proteomes" id="UP000199355">
    <property type="component" value="Unassembled WGS sequence"/>
</dbReference>
<evidence type="ECO:0000313" key="10">
    <source>
        <dbReference type="Proteomes" id="UP000199355"/>
    </source>
</evidence>
<dbReference type="Pfam" id="PF00009">
    <property type="entry name" value="GTP_EFTU"/>
    <property type="match status" value="1"/>
</dbReference>
<dbReference type="InterPro" id="IPR020568">
    <property type="entry name" value="Ribosomal_Su5_D2-typ_SF"/>
</dbReference>
<dbReference type="InterPro" id="IPR035649">
    <property type="entry name" value="EFG_V"/>
</dbReference>
<dbReference type="CDD" id="cd01886">
    <property type="entry name" value="EF-G"/>
    <property type="match status" value="1"/>
</dbReference>
<evidence type="ECO:0000256" key="4">
    <source>
        <dbReference type="ARBA" id="ARBA00022917"/>
    </source>
</evidence>